<keyword evidence="1" id="KW-0812">Transmembrane</keyword>
<dbReference type="KEGG" id="scas:SACC_21030"/>
<dbReference type="Proteomes" id="UP001319921">
    <property type="component" value="Chromosome"/>
</dbReference>
<evidence type="ECO:0000313" key="3">
    <source>
        <dbReference type="Proteomes" id="UP001319921"/>
    </source>
</evidence>
<name>A0AAQ4CTF5_9CREN</name>
<sequence>MASKIIMYFILSLLMFSFSLSIVHSSNNPSLQIIHQNYLTVFSVSKSNLMGNDSLIQITYEVNKEIFNNTVSGNVSNIMITTNRTVYLFTVISNSIAVYNALINVTINGELLEIYSGIPDLIKVTLYSSGQSQVIWAGYLSSPSYVKGYAYINGSGTLTLQYLNGSSLLNININISANSKIIKRVSVALLNVNSTIKESHILNSIISINLPNRYQPYLIEAKFNSTIYKDLAPYSLAYSYFSTTLLPSMIWKANNNYVNFTAIEFFGINSSLVSFAKIVSIEKILNLSSFNIIHYIDIQGSDLLIIKYLNNLYYNPMYLSKTFLNGEPVLLAFSPNNYVESSANINLDHQVYLNGRAGEIVNITLNNSYQLIVIFTGNNSYNVTLITPSNIINTNITIGNTVFFSQKLIINYNSSFILISIKPKYTTGIIVVKQLQNGSIVFLNSSNYFISNGKLYIFDDPTTIYYIVYTSQQITTLAQSSVTQSPYNNNGQHLTVSSNSSLIITRTSSDETNLVIISGILIILLIIISIVVIRRKK</sequence>
<keyword evidence="3" id="KW-1185">Reference proteome</keyword>
<dbReference type="RefSeq" id="WP_229569437.1">
    <property type="nucleotide sequence ID" value="NZ_AP025226.1"/>
</dbReference>
<evidence type="ECO:0000313" key="2">
    <source>
        <dbReference type="EMBL" id="BDB99086.1"/>
    </source>
</evidence>
<dbReference type="EMBL" id="AP025226">
    <property type="protein sequence ID" value="BDB99086.1"/>
    <property type="molecule type" value="Genomic_DNA"/>
</dbReference>
<evidence type="ECO:0008006" key="4">
    <source>
        <dbReference type="Google" id="ProtNLM"/>
    </source>
</evidence>
<gene>
    <name evidence="2" type="ORF">SACC_21030</name>
</gene>
<dbReference type="AlphaFoldDB" id="A0AAQ4CTF5"/>
<dbReference type="GeneID" id="68866834"/>
<reference evidence="2 3" key="1">
    <citation type="journal article" date="2022" name="Microbiol. Resour. Announc.">
        <title>Complete Genome Sequence of the Hyperthermophilic and Acidophilic Archaeon Saccharolobus caldissimus Strain HS-3T.</title>
        <authorList>
            <person name="Sakai H.D."/>
            <person name="Kurosawa N."/>
        </authorList>
    </citation>
    <scope>NUCLEOTIDE SEQUENCE [LARGE SCALE GENOMIC DNA]</scope>
    <source>
        <strain evidence="2 3">JCM32116</strain>
    </source>
</reference>
<accession>A0AAQ4CTF5</accession>
<organism evidence="2 3">
    <name type="scientific">Saccharolobus caldissimus</name>
    <dbReference type="NCBI Taxonomy" id="1702097"/>
    <lineage>
        <taxon>Archaea</taxon>
        <taxon>Thermoproteota</taxon>
        <taxon>Thermoprotei</taxon>
        <taxon>Sulfolobales</taxon>
        <taxon>Sulfolobaceae</taxon>
        <taxon>Saccharolobus</taxon>
    </lineage>
</organism>
<protein>
    <recommendedName>
        <fullName evidence="4">Thermopsin</fullName>
    </recommendedName>
</protein>
<feature type="transmembrane region" description="Helical" evidence="1">
    <location>
        <begin position="514"/>
        <end position="533"/>
    </location>
</feature>
<keyword evidence="1" id="KW-1133">Transmembrane helix</keyword>
<proteinExistence type="predicted"/>
<keyword evidence="1" id="KW-0472">Membrane</keyword>
<evidence type="ECO:0000256" key="1">
    <source>
        <dbReference type="SAM" id="Phobius"/>
    </source>
</evidence>